<keyword evidence="1" id="KW-1133">Transmembrane helix</keyword>
<keyword evidence="4" id="KW-1185">Reference proteome</keyword>
<dbReference type="OrthoDB" id="4472872at2759"/>
<evidence type="ECO:0000313" key="4">
    <source>
        <dbReference type="Proteomes" id="UP000624404"/>
    </source>
</evidence>
<dbReference type="NCBIfam" id="NF033635">
    <property type="entry name" value="SLATT_fungal"/>
    <property type="match status" value="1"/>
</dbReference>
<dbReference type="Proteomes" id="UP000624404">
    <property type="component" value="Unassembled WGS sequence"/>
</dbReference>
<evidence type="ECO:0000259" key="2">
    <source>
        <dbReference type="Pfam" id="PF18142"/>
    </source>
</evidence>
<proteinExistence type="predicted"/>
<organism evidence="3 4">
    <name type="scientific">Sclerotinia trifoliorum</name>
    <dbReference type="NCBI Taxonomy" id="28548"/>
    <lineage>
        <taxon>Eukaryota</taxon>
        <taxon>Fungi</taxon>
        <taxon>Dikarya</taxon>
        <taxon>Ascomycota</taxon>
        <taxon>Pezizomycotina</taxon>
        <taxon>Leotiomycetes</taxon>
        <taxon>Helotiales</taxon>
        <taxon>Sclerotiniaceae</taxon>
        <taxon>Sclerotinia</taxon>
    </lineage>
</organism>
<accession>A0A8H2VX87</accession>
<feature type="domain" description="SMODS and SLOG-associating 2TM effector" evidence="2">
    <location>
        <begin position="78"/>
        <end position="199"/>
    </location>
</feature>
<reference evidence="3" key="1">
    <citation type="submission" date="2020-10" db="EMBL/GenBank/DDBJ databases">
        <authorList>
            <person name="Kusch S."/>
        </authorList>
    </citation>
    <scope>NUCLEOTIDE SEQUENCE</scope>
    <source>
        <strain evidence="3">SwB9</strain>
    </source>
</reference>
<dbReference type="AlphaFoldDB" id="A0A8H2VX87"/>
<dbReference type="InterPro" id="IPR041622">
    <property type="entry name" value="SLATT_fungi"/>
</dbReference>
<comment type="caution">
    <text evidence="3">The sequence shown here is derived from an EMBL/GenBank/DDBJ whole genome shotgun (WGS) entry which is preliminary data.</text>
</comment>
<dbReference type="PANTHER" id="PTHR38793:SF3">
    <property type="entry name" value="SMODS AND SLOG-ASSOCIATING 2TM EFFECTOR DOMAIN-CONTAINING PROTEIN"/>
    <property type="match status" value="1"/>
</dbReference>
<keyword evidence="1" id="KW-0812">Transmembrane</keyword>
<sequence length="261" mass="28522">MRRRTVSKMASENVPLLSEHTPMRFQSPSSSSTLSISPALLRFRLAIGINIPITSPADSPPSDLEGLRKNAYGVYKSVLSQQRQFSLQYHLIEGVYYCSILSQLVIGGVLASFGELSKTHPQAVTVLGVANSCLAGVLGILKSQGLPDRLRKDEFEMRKVQDFIEECDTRLAVGWGETMSEAEVDALIKEVFDQYAVARDTTEMNRPTTYAHQSDGDEYGNGGAIQEQCTMHPSTTDARTAIGGRQSKISVGGNGKSLQIY</sequence>
<feature type="transmembrane region" description="Helical" evidence="1">
    <location>
        <begin position="94"/>
        <end position="114"/>
    </location>
</feature>
<gene>
    <name evidence="3" type="ORF">SCLTRI_LOCUS5771</name>
</gene>
<dbReference type="EMBL" id="CAJHIA010000017">
    <property type="protein sequence ID" value="CAD6446058.1"/>
    <property type="molecule type" value="Genomic_DNA"/>
</dbReference>
<protein>
    <submittedName>
        <fullName evidence="3">Cc56d0ca-cce7-4801-9c9f-e8a9de3583b4</fullName>
    </submittedName>
</protein>
<feature type="transmembrane region" description="Helical" evidence="1">
    <location>
        <begin position="120"/>
        <end position="141"/>
    </location>
</feature>
<name>A0A8H2VX87_9HELO</name>
<dbReference type="Pfam" id="PF18142">
    <property type="entry name" value="SLATT_fungal"/>
    <property type="match status" value="1"/>
</dbReference>
<evidence type="ECO:0000256" key="1">
    <source>
        <dbReference type="SAM" id="Phobius"/>
    </source>
</evidence>
<evidence type="ECO:0000313" key="3">
    <source>
        <dbReference type="EMBL" id="CAD6446058.1"/>
    </source>
</evidence>
<keyword evidence="1" id="KW-0472">Membrane</keyword>
<dbReference type="PANTHER" id="PTHR38793">
    <property type="entry name" value="SLATT_FUNGAL DOMAIN-CONTAINING PROTEIN-RELATED"/>
    <property type="match status" value="1"/>
</dbReference>